<feature type="binding site" description="covalent" evidence="6">
    <location>
        <position position="45"/>
    </location>
    <ligand>
        <name>heme c</name>
        <dbReference type="ChEBI" id="CHEBI:61717"/>
    </ligand>
</feature>
<dbReference type="PIRSF" id="PIRSF000025">
    <property type="entry name" value="Cytc_Bsub_c550"/>
    <property type="match status" value="1"/>
</dbReference>
<keyword evidence="1" id="KW-0813">Transport</keyword>
<dbReference type="PANTHER" id="PTHR37823">
    <property type="entry name" value="CYTOCHROME C-553-LIKE"/>
    <property type="match status" value="1"/>
</dbReference>
<evidence type="ECO:0000256" key="3">
    <source>
        <dbReference type="ARBA" id="ARBA00022723"/>
    </source>
</evidence>
<dbReference type="Pfam" id="PF13442">
    <property type="entry name" value="Cytochrome_CBB3"/>
    <property type="match status" value="1"/>
</dbReference>
<dbReference type="EMBL" id="SCWB01000003">
    <property type="protein sequence ID" value="TDM12604.1"/>
    <property type="molecule type" value="Genomic_DNA"/>
</dbReference>
<evidence type="ECO:0000259" key="9">
    <source>
        <dbReference type="PROSITE" id="PS51007"/>
    </source>
</evidence>
<feature type="chain" id="PRO_5039585973" evidence="8">
    <location>
        <begin position="18"/>
        <end position="105"/>
    </location>
</feature>
<proteinExistence type="predicted"/>
<dbReference type="Proteomes" id="UP000294802">
    <property type="component" value="Unassembled WGS sequence"/>
</dbReference>
<dbReference type="InterPro" id="IPR036909">
    <property type="entry name" value="Cyt_c-like_dom_sf"/>
</dbReference>
<keyword evidence="5 7" id="KW-0408">Iron</keyword>
<dbReference type="GO" id="GO:0020037">
    <property type="term" value="F:heme binding"/>
    <property type="evidence" value="ECO:0007669"/>
    <property type="project" value="InterPro"/>
</dbReference>
<dbReference type="SUPFAM" id="SSF46626">
    <property type="entry name" value="Cytochrome c"/>
    <property type="match status" value="1"/>
</dbReference>
<feature type="signal peptide" evidence="8">
    <location>
        <begin position="1"/>
        <end position="17"/>
    </location>
</feature>
<keyword evidence="3 7" id="KW-0479">Metal-binding</keyword>
<evidence type="ECO:0000313" key="10">
    <source>
        <dbReference type="EMBL" id="TDM12604.1"/>
    </source>
</evidence>
<evidence type="ECO:0000256" key="6">
    <source>
        <dbReference type="PIRSR" id="PIRSR000025-1"/>
    </source>
</evidence>
<feature type="binding site" description="axial binding residue" evidence="7">
    <location>
        <position position="84"/>
    </location>
    <ligand>
        <name>heme c</name>
        <dbReference type="ChEBI" id="CHEBI:61717"/>
    </ligand>
    <ligandPart>
        <name>Fe</name>
        <dbReference type="ChEBI" id="CHEBI:18248"/>
    </ligandPart>
</feature>
<evidence type="ECO:0000256" key="1">
    <source>
        <dbReference type="ARBA" id="ARBA00022448"/>
    </source>
</evidence>
<dbReference type="InterPro" id="IPR009056">
    <property type="entry name" value="Cyt_c-like_dom"/>
</dbReference>
<dbReference type="NCBIfam" id="NF045774">
    <property type="entry name" value="cytochro_C551"/>
    <property type="match status" value="1"/>
</dbReference>
<dbReference type="GO" id="GO:0009055">
    <property type="term" value="F:electron transfer activity"/>
    <property type="evidence" value="ECO:0007669"/>
    <property type="project" value="InterPro"/>
</dbReference>
<comment type="PTM">
    <text evidence="6">Binds 1 heme c group covalently per subunit.</text>
</comment>
<dbReference type="PROSITE" id="PS51007">
    <property type="entry name" value="CYTC"/>
    <property type="match status" value="1"/>
</dbReference>
<dbReference type="Gene3D" id="1.10.760.10">
    <property type="entry name" value="Cytochrome c-like domain"/>
    <property type="match status" value="1"/>
</dbReference>
<dbReference type="PROSITE" id="PS51257">
    <property type="entry name" value="PROKAR_LIPOPROTEIN"/>
    <property type="match status" value="1"/>
</dbReference>
<accession>A0A4R6BW27</accession>
<evidence type="ECO:0000256" key="5">
    <source>
        <dbReference type="ARBA" id="ARBA00023004"/>
    </source>
</evidence>
<evidence type="ECO:0000256" key="7">
    <source>
        <dbReference type="PIRSR" id="PIRSR000025-2"/>
    </source>
</evidence>
<organism evidence="10 11">
    <name type="scientific">Macrococcus lamae</name>
    <dbReference type="NCBI Taxonomy" id="198484"/>
    <lineage>
        <taxon>Bacteria</taxon>
        <taxon>Bacillati</taxon>
        <taxon>Bacillota</taxon>
        <taxon>Bacilli</taxon>
        <taxon>Bacillales</taxon>
        <taxon>Staphylococcaceae</taxon>
        <taxon>Macrococcus</taxon>
    </lineage>
</organism>
<feature type="domain" description="Cytochrome c" evidence="9">
    <location>
        <begin position="31"/>
        <end position="105"/>
    </location>
</feature>
<dbReference type="AlphaFoldDB" id="A0A4R6BW27"/>
<feature type="binding site" description="covalent" evidence="6">
    <location>
        <position position="48"/>
    </location>
    <ligand>
        <name>heme c</name>
        <dbReference type="ChEBI" id="CHEBI:61717"/>
    </ligand>
</feature>
<comment type="caution">
    <text evidence="10">The sequence shown here is derived from an EMBL/GenBank/DDBJ whole genome shotgun (WGS) entry which is preliminary data.</text>
</comment>
<keyword evidence="11" id="KW-1185">Reference proteome</keyword>
<keyword evidence="8" id="KW-0732">Signal</keyword>
<keyword evidence="4" id="KW-0249">Electron transport</keyword>
<name>A0A4R6BW27_9STAP</name>
<dbReference type="InterPro" id="IPR012218">
    <property type="entry name" value="Cyt_c_BACSU-c550-type"/>
</dbReference>
<evidence type="ECO:0000313" key="11">
    <source>
        <dbReference type="Proteomes" id="UP000294802"/>
    </source>
</evidence>
<dbReference type="PANTHER" id="PTHR37823:SF4">
    <property type="entry name" value="MENAQUINOL-CYTOCHROME C REDUCTASE CYTOCHROME B_C SUBUNIT"/>
    <property type="match status" value="1"/>
</dbReference>
<gene>
    <name evidence="10" type="ORF">ERX29_03060</name>
</gene>
<dbReference type="RefSeq" id="WP_133443214.1">
    <property type="nucleotide sequence ID" value="NZ_SCWB01000003.1"/>
</dbReference>
<dbReference type="GO" id="GO:0016020">
    <property type="term" value="C:membrane"/>
    <property type="evidence" value="ECO:0007669"/>
    <property type="project" value="InterPro"/>
</dbReference>
<sequence length="105" mass="11075">MKKQLSALLFSSALLLAACGGEQSKQTENTSSADPGKTAFQQNTCVGCHGKDMEGASGPNLQKIGSKYSKEQILNIIKNGKGAMPKGQAEGKEAEQIADYLAKQK</sequence>
<dbReference type="InterPro" id="IPR051811">
    <property type="entry name" value="Cytochrome_c550/c551-like"/>
</dbReference>
<dbReference type="OrthoDB" id="7933886at2"/>
<dbReference type="GO" id="GO:0005506">
    <property type="term" value="F:iron ion binding"/>
    <property type="evidence" value="ECO:0007669"/>
    <property type="project" value="InterPro"/>
</dbReference>
<keyword evidence="2 6" id="KW-0349">Heme</keyword>
<evidence type="ECO:0000256" key="4">
    <source>
        <dbReference type="ARBA" id="ARBA00022982"/>
    </source>
</evidence>
<evidence type="ECO:0000256" key="2">
    <source>
        <dbReference type="ARBA" id="ARBA00022617"/>
    </source>
</evidence>
<feature type="binding site" description="axial binding residue" evidence="7">
    <location>
        <position position="49"/>
    </location>
    <ligand>
        <name>heme c</name>
        <dbReference type="ChEBI" id="CHEBI:61717"/>
    </ligand>
    <ligandPart>
        <name>Fe</name>
        <dbReference type="ChEBI" id="CHEBI:18248"/>
    </ligandPart>
</feature>
<protein>
    <submittedName>
        <fullName evidence="10">Cytochrome c</fullName>
    </submittedName>
</protein>
<reference evidence="10 11" key="1">
    <citation type="submission" date="2019-01" db="EMBL/GenBank/DDBJ databases">
        <title>Draft genome sequences of the type strains of six Macrococcus species.</title>
        <authorList>
            <person name="Mazhar S."/>
            <person name="Altermann E."/>
            <person name="Hill C."/>
            <person name="Mcauliffe O."/>
        </authorList>
    </citation>
    <scope>NUCLEOTIDE SEQUENCE [LARGE SCALE GENOMIC DNA]</scope>
    <source>
        <strain evidence="10 11">CCM4815</strain>
    </source>
</reference>
<evidence type="ECO:0000256" key="8">
    <source>
        <dbReference type="SAM" id="SignalP"/>
    </source>
</evidence>
<dbReference type="InterPro" id="IPR054782">
    <property type="entry name" value="Cytochro_C551"/>
</dbReference>